<gene>
    <name evidence="6" type="ORF">DASB73_030700</name>
</gene>
<organism evidence="6 7">
    <name type="scientific">Starmerella bacillaris</name>
    <name type="common">Yeast</name>
    <name type="synonym">Candida zemplinina</name>
    <dbReference type="NCBI Taxonomy" id="1247836"/>
    <lineage>
        <taxon>Eukaryota</taxon>
        <taxon>Fungi</taxon>
        <taxon>Dikarya</taxon>
        <taxon>Ascomycota</taxon>
        <taxon>Saccharomycotina</taxon>
        <taxon>Dipodascomycetes</taxon>
        <taxon>Dipodascales</taxon>
        <taxon>Trichomonascaceae</taxon>
        <taxon>Starmerella</taxon>
    </lineage>
</organism>
<keyword evidence="2 3" id="KW-0728">SH3 domain</keyword>
<feature type="compositionally biased region" description="Basic and acidic residues" evidence="4">
    <location>
        <begin position="250"/>
        <end position="301"/>
    </location>
</feature>
<dbReference type="InterPro" id="IPR001452">
    <property type="entry name" value="SH3_domain"/>
</dbReference>
<feature type="compositionally biased region" description="Basic and acidic residues" evidence="4">
    <location>
        <begin position="339"/>
        <end position="369"/>
    </location>
</feature>
<dbReference type="PANTHER" id="PTHR15629">
    <property type="entry name" value="SH3YL1 PROTEIN"/>
    <property type="match status" value="1"/>
</dbReference>
<evidence type="ECO:0000256" key="2">
    <source>
        <dbReference type="ARBA" id="ARBA00022443"/>
    </source>
</evidence>
<dbReference type="SMART" id="SM00326">
    <property type="entry name" value="SH3"/>
    <property type="match status" value="1"/>
</dbReference>
<dbReference type="Pfam" id="PF00018">
    <property type="entry name" value="SH3_1"/>
    <property type="match status" value="1"/>
</dbReference>
<evidence type="ECO:0000313" key="6">
    <source>
        <dbReference type="EMBL" id="GMM52107.1"/>
    </source>
</evidence>
<dbReference type="InterPro" id="IPR036028">
    <property type="entry name" value="SH3-like_dom_sf"/>
</dbReference>
<dbReference type="GO" id="GO:0051666">
    <property type="term" value="P:actin cortical patch localization"/>
    <property type="evidence" value="ECO:0007669"/>
    <property type="project" value="TreeGrafter"/>
</dbReference>
<dbReference type="PANTHER" id="PTHR15629:SF2">
    <property type="entry name" value="SH3 DOMAIN-CONTAINING YSC84-LIKE PROTEIN 1"/>
    <property type="match status" value="1"/>
</dbReference>
<dbReference type="Proteomes" id="UP001362899">
    <property type="component" value="Unassembled WGS sequence"/>
</dbReference>
<protein>
    <submittedName>
        <fullName evidence="6">Lsb3 protein</fullName>
    </submittedName>
</protein>
<feature type="region of interest" description="Disordered" evidence="4">
    <location>
        <begin position="242"/>
        <end position="384"/>
    </location>
</feature>
<name>A0AAV5RLY1_STABA</name>
<reference evidence="6 7" key="1">
    <citation type="journal article" date="2023" name="Elife">
        <title>Identification of key yeast species and microbe-microbe interactions impacting larval growth of Drosophila in the wild.</title>
        <authorList>
            <person name="Mure A."/>
            <person name="Sugiura Y."/>
            <person name="Maeda R."/>
            <person name="Honda K."/>
            <person name="Sakurai N."/>
            <person name="Takahashi Y."/>
            <person name="Watada M."/>
            <person name="Katoh T."/>
            <person name="Gotoh A."/>
            <person name="Gotoh Y."/>
            <person name="Taniguchi I."/>
            <person name="Nakamura K."/>
            <person name="Hayashi T."/>
            <person name="Katayama T."/>
            <person name="Uemura T."/>
            <person name="Hattori Y."/>
        </authorList>
    </citation>
    <scope>NUCLEOTIDE SEQUENCE [LARGE SCALE GENOMIC DNA]</scope>
    <source>
        <strain evidence="6 7">SB-73</strain>
    </source>
</reference>
<dbReference type="InterPro" id="IPR051702">
    <property type="entry name" value="SH3_domain_YSC84-like"/>
</dbReference>
<keyword evidence="7" id="KW-1185">Reference proteome</keyword>
<comment type="caution">
    <text evidence="6">The sequence shown here is derived from an EMBL/GenBank/DDBJ whole genome shotgun (WGS) entry which is preliminary data.</text>
</comment>
<evidence type="ECO:0000256" key="4">
    <source>
        <dbReference type="SAM" id="MobiDB-lite"/>
    </source>
</evidence>
<proteinExistence type="inferred from homology"/>
<dbReference type="InterPro" id="IPR033643">
    <property type="entry name" value="SYLF_SH3YL1-like"/>
</dbReference>
<dbReference type="EMBL" id="BTGC01000008">
    <property type="protein sequence ID" value="GMM52107.1"/>
    <property type="molecule type" value="Genomic_DNA"/>
</dbReference>
<dbReference type="GO" id="GO:0051015">
    <property type="term" value="F:actin filament binding"/>
    <property type="evidence" value="ECO:0007669"/>
    <property type="project" value="TreeGrafter"/>
</dbReference>
<dbReference type="SUPFAM" id="SSF50044">
    <property type="entry name" value="SH3-domain"/>
    <property type="match status" value="1"/>
</dbReference>
<dbReference type="GO" id="GO:0030479">
    <property type="term" value="C:actin cortical patch"/>
    <property type="evidence" value="ECO:0007669"/>
    <property type="project" value="TreeGrafter"/>
</dbReference>
<dbReference type="Gene3D" id="2.30.30.40">
    <property type="entry name" value="SH3 Domains"/>
    <property type="match status" value="1"/>
</dbReference>
<evidence type="ECO:0000256" key="3">
    <source>
        <dbReference type="PROSITE-ProRule" id="PRU00192"/>
    </source>
</evidence>
<sequence length="444" mass="48354">MGFGVNNPIPQSLNSECKKVAKILTSFVKPNQVIRYEEVIPPHVLQNAQGLCVMTVIRAGFLFSGRAGSGLIVSRLSDGTWSPPSAVMTAGAGAGGMIGADLTDFIFILNTKEAVNTFASAGTITLGGNVSVAAGPLGRAGEASAAAGTSGAATVFSYSKTKGLYAGISLEGSVIVERKDANQKFYGSPIRAKQILSGRIPAPPGCEPLFRVLDSRAFRDDVGFEDMDDDFYDDLPSVDAYDDAGSMRSYRRDTGRDSGRDSGRGRYGDSHRRTGSRYSDDYDDRRDDRRADPRDSRRRDYYEEDYATGRANRDRGGGSGSGYRSGASNGRGYTDDYDDYKYRNKKDDDYYEPPRDEKRYTNDSYDRGYRRSPSPVSKAPARSQGNGMQALALFAFNGEEKGDLSFRKGDVINITSKSDSTDDWWTGEVNGATGIFPANYVELL</sequence>
<comment type="similarity">
    <text evidence="1">Belongs to the SH3YL1 family.</text>
</comment>
<evidence type="ECO:0000313" key="7">
    <source>
        <dbReference type="Proteomes" id="UP001362899"/>
    </source>
</evidence>
<dbReference type="GO" id="GO:0035091">
    <property type="term" value="F:phosphatidylinositol binding"/>
    <property type="evidence" value="ECO:0007669"/>
    <property type="project" value="TreeGrafter"/>
</dbReference>
<evidence type="ECO:0000256" key="1">
    <source>
        <dbReference type="ARBA" id="ARBA00007761"/>
    </source>
</evidence>
<dbReference type="AlphaFoldDB" id="A0AAV5RLY1"/>
<feature type="domain" description="SH3" evidence="5">
    <location>
        <begin position="385"/>
        <end position="444"/>
    </location>
</feature>
<dbReference type="GO" id="GO:0051017">
    <property type="term" value="P:actin filament bundle assembly"/>
    <property type="evidence" value="ECO:0007669"/>
    <property type="project" value="TreeGrafter"/>
</dbReference>
<dbReference type="CDD" id="cd11525">
    <property type="entry name" value="SYLF_SH3YL1_like"/>
    <property type="match status" value="1"/>
</dbReference>
<dbReference type="PROSITE" id="PS50002">
    <property type="entry name" value="SH3"/>
    <property type="match status" value="1"/>
</dbReference>
<evidence type="ECO:0000259" key="5">
    <source>
        <dbReference type="PROSITE" id="PS50002"/>
    </source>
</evidence>
<dbReference type="FunFam" id="2.30.30.40:FF:000100">
    <property type="entry name" value="SH3 domain-containing YSC84-like protein 1"/>
    <property type="match status" value="1"/>
</dbReference>
<accession>A0AAV5RLY1</accession>
<dbReference type="PRINTS" id="PR00452">
    <property type="entry name" value="SH3DOMAIN"/>
</dbReference>
<dbReference type="InterPro" id="IPR007461">
    <property type="entry name" value="Ysc84_actin-binding"/>
</dbReference>
<dbReference type="Pfam" id="PF04366">
    <property type="entry name" value="Ysc84"/>
    <property type="match status" value="1"/>
</dbReference>